<proteinExistence type="predicted"/>
<evidence type="ECO:0000313" key="2">
    <source>
        <dbReference type="EMBL" id="QXJ22738.1"/>
    </source>
</evidence>
<accession>A0ABX8QVH7</accession>
<evidence type="ECO:0000313" key="3">
    <source>
        <dbReference type="Proteomes" id="UP001049518"/>
    </source>
</evidence>
<feature type="compositionally biased region" description="Basic residues" evidence="1">
    <location>
        <begin position="8"/>
        <end position="21"/>
    </location>
</feature>
<dbReference type="RefSeq" id="WP_231336072.1">
    <property type="nucleotide sequence ID" value="NZ_CP059572.1"/>
</dbReference>
<feature type="region of interest" description="Disordered" evidence="1">
    <location>
        <begin position="1"/>
        <end position="31"/>
    </location>
</feature>
<sequence length="862" mass="93675">MDRELHRGRGPPPRPHRRRRSDPRPIPRIEPIPPAFHLLSSRKVDAEVNNSFYAVALRHRDEGTAMVATIDMRAVQTELRAISSVMSEVTRLMGPQIWQGGSAASFTSDLQDHNRSLNRLMFEVVRTVARVNQSPSTYQTPDIPRVTPAAGRPGVASVSAKGLERLETALTRAADRLPQAARMVRGLLAPAYPDIPSTAPCDRAAAWCRDQSSRTRTRLMYALAENQADPLLAGSSLSPVPDLERFGRKEMAELGRLQGVALTKALDAPNTYTPELISEMARTLRANTKDDGYLTAFFANVPAGSVGKLAYRLHQSHGGSGLTPDDKKIVGDFGTALAALSRRKDGSAPVAHALGPAGADMPGQALLVKLSAPNVRWSSAVLVDLAKAALRWRQKHPSYAITESSGALSGESHTSVTNQPDGRWWDPWGLNKPFGRDPDTKTLREYDPALTILGRISQQQDLTAARTLAATGLESAFTIKDAEKAEPLTWLTRGNGGTYAALLITPDWPDGGTAAGSVIALATTPDKGHEEEAAQNAAEIMKTVAWWNDKGREKVDKLLKKDSPPDWLPWFDILPRTDQAPPGTSSSKHYTAELAPGLRTGLLRMIHLYIPAIGDSNATSGGTDLPSKDPATGRVYVNIAGSDMEGFLRTFAMDDKSWAQIAHDTQLYRQQILAWGMTHGKFDDAIARAGYAEGLLIAAYGKERIANEKLTAQQYQDAQKHLTLLRDASGAILGATPAANIPGVTDAYSMGTGLALEKMTYKAFDKKVKEIQDQHAQYSDQLMLDLARALALTKSGHTGVPEVDALLKKPNLTASEEQAIRQWAMNFEFPVEPHGESMTGRAIVQRMEDPTDHNSSPNGVQP</sequence>
<evidence type="ECO:0000256" key="1">
    <source>
        <dbReference type="SAM" id="MobiDB-lite"/>
    </source>
</evidence>
<name>A0ABX8QVH7_9ACTN</name>
<organism evidence="2 3">
    <name type="scientific">Actinomadura graeca</name>
    <dbReference type="NCBI Taxonomy" id="2750812"/>
    <lineage>
        <taxon>Bacteria</taxon>
        <taxon>Bacillati</taxon>
        <taxon>Actinomycetota</taxon>
        <taxon>Actinomycetes</taxon>
        <taxon>Streptosporangiales</taxon>
        <taxon>Thermomonosporaceae</taxon>
        <taxon>Actinomadura</taxon>
    </lineage>
</organism>
<evidence type="ECO:0008006" key="4">
    <source>
        <dbReference type="Google" id="ProtNLM"/>
    </source>
</evidence>
<protein>
    <recommendedName>
        <fullName evidence="4">Type III effector protein</fullName>
    </recommendedName>
</protein>
<gene>
    <name evidence="2" type="ORF">AGRA3207_003792</name>
</gene>
<dbReference type="Proteomes" id="UP001049518">
    <property type="component" value="Chromosome"/>
</dbReference>
<reference evidence="2" key="1">
    <citation type="submission" date="2020-07" db="EMBL/GenBank/DDBJ databases">
        <authorList>
            <person name="Tarantini F.S."/>
            <person name="Hong K.W."/>
            <person name="Chan K.G."/>
        </authorList>
    </citation>
    <scope>NUCLEOTIDE SEQUENCE</scope>
    <source>
        <strain evidence="2">32-07</strain>
    </source>
</reference>
<dbReference type="EMBL" id="CP059572">
    <property type="protein sequence ID" value="QXJ22738.1"/>
    <property type="molecule type" value="Genomic_DNA"/>
</dbReference>
<keyword evidence="3" id="KW-1185">Reference proteome</keyword>